<evidence type="ECO:0000256" key="2">
    <source>
        <dbReference type="ARBA" id="ARBA00023015"/>
    </source>
</evidence>
<evidence type="ECO:0000256" key="5">
    <source>
        <dbReference type="PROSITE-ProRule" id="PRU00169"/>
    </source>
</evidence>
<dbReference type="GO" id="GO:0003677">
    <property type="term" value="F:DNA binding"/>
    <property type="evidence" value="ECO:0007669"/>
    <property type="project" value="UniProtKB-KW"/>
</dbReference>
<sequence length="377" mass="41796">MLNAILIDDEEIALDVLEILLLEIGGIAVAGKFRLAADAIECAAGLKPDLIFLDIEMPGTNGLAAAELLLSRYPDAEIVFVTAHHQYAVEAFDTNAIGYLLKPVAKEKLVKTLGRYTALQAKAAKRRGDSSGAATGGADRESSGGGAGANAGVGSTVRKPLNLKAMGSLELYDAEGRLVTWRTKKTKELFAYLWHHGGSPVYRYRILDHLWPELAADRAQTLFHTTLYNLRSTLRTAGFPEAVAFGDERYWMRTDDIGCDADRLDAILRAGDTAEFAEELLSLYRGDYLETEYYGWAESRRYELRSAFIRYLDKAVGKAGMTATEPMLRKLIEYEPYRERSYDLLLQHLTATGDTAGADRLRQSKNRIFDQELGLPE</sequence>
<keyword evidence="5" id="KW-0597">Phosphoprotein</keyword>
<reference evidence="8 9" key="1">
    <citation type="submission" date="2018-09" db="EMBL/GenBank/DDBJ databases">
        <title>Cohnella cavernae sp. nov., isolated from a karst cave.</title>
        <authorList>
            <person name="Zhu H."/>
        </authorList>
    </citation>
    <scope>NUCLEOTIDE SEQUENCE [LARGE SCALE GENOMIC DNA]</scope>
    <source>
        <strain evidence="8 9">K2E09-144</strain>
    </source>
</reference>
<evidence type="ECO:0000256" key="6">
    <source>
        <dbReference type="SAM" id="MobiDB-lite"/>
    </source>
</evidence>
<evidence type="ECO:0000313" key="8">
    <source>
        <dbReference type="EMBL" id="RIE01807.1"/>
    </source>
</evidence>
<feature type="domain" description="Response regulatory" evidence="7">
    <location>
        <begin position="3"/>
        <end position="117"/>
    </location>
</feature>
<dbReference type="SMART" id="SM00448">
    <property type="entry name" value="REC"/>
    <property type="match status" value="1"/>
</dbReference>
<dbReference type="RefSeq" id="WP_119149865.1">
    <property type="nucleotide sequence ID" value="NZ_JBHSOV010000020.1"/>
</dbReference>
<dbReference type="PANTHER" id="PTHR35807:SF1">
    <property type="entry name" value="TRANSCRIPTIONAL REGULATOR REDD"/>
    <property type="match status" value="1"/>
</dbReference>
<feature type="modified residue" description="4-aspartylphosphate" evidence="5">
    <location>
        <position position="54"/>
    </location>
</feature>
<dbReference type="PROSITE" id="PS50110">
    <property type="entry name" value="RESPONSE_REGULATORY"/>
    <property type="match status" value="1"/>
</dbReference>
<evidence type="ECO:0000256" key="1">
    <source>
        <dbReference type="ARBA" id="ARBA00023012"/>
    </source>
</evidence>
<dbReference type="SMART" id="SM01043">
    <property type="entry name" value="BTAD"/>
    <property type="match status" value="1"/>
</dbReference>
<dbReference type="OrthoDB" id="3190595at2"/>
<dbReference type="GO" id="GO:0000160">
    <property type="term" value="P:phosphorelay signal transduction system"/>
    <property type="evidence" value="ECO:0007669"/>
    <property type="project" value="UniProtKB-KW"/>
</dbReference>
<keyword evidence="1" id="KW-0902">Two-component regulatory system</keyword>
<comment type="caution">
    <text evidence="8">The sequence shown here is derived from an EMBL/GenBank/DDBJ whole genome shotgun (WGS) entry which is preliminary data.</text>
</comment>
<dbReference type="Gene3D" id="3.40.50.2300">
    <property type="match status" value="1"/>
</dbReference>
<evidence type="ECO:0000313" key="9">
    <source>
        <dbReference type="Proteomes" id="UP000266340"/>
    </source>
</evidence>
<dbReference type="InterPro" id="IPR011006">
    <property type="entry name" value="CheY-like_superfamily"/>
</dbReference>
<dbReference type="AlphaFoldDB" id="A0A398CPG6"/>
<dbReference type="Gene3D" id="1.10.10.10">
    <property type="entry name" value="Winged helix-like DNA-binding domain superfamily/Winged helix DNA-binding domain"/>
    <property type="match status" value="1"/>
</dbReference>
<keyword evidence="9" id="KW-1185">Reference proteome</keyword>
<dbReference type="SUPFAM" id="SSF52172">
    <property type="entry name" value="CheY-like"/>
    <property type="match status" value="1"/>
</dbReference>
<dbReference type="InterPro" id="IPR051677">
    <property type="entry name" value="AfsR-DnrI-RedD_regulator"/>
</dbReference>
<dbReference type="PANTHER" id="PTHR35807">
    <property type="entry name" value="TRANSCRIPTIONAL REGULATOR REDD-RELATED"/>
    <property type="match status" value="1"/>
</dbReference>
<dbReference type="InterPro" id="IPR011990">
    <property type="entry name" value="TPR-like_helical_dom_sf"/>
</dbReference>
<protein>
    <submittedName>
        <fullName evidence="8">Response regulator</fullName>
    </submittedName>
</protein>
<dbReference type="EMBL" id="QXJM01000039">
    <property type="protein sequence ID" value="RIE01807.1"/>
    <property type="molecule type" value="Genomic_DNA"/>
</dbReference>
<dbReference type="Pfam" id="PF03704">
    <property type="entry name" value="BTAD"/>
    <property type="match status" value="1"/>
</dbReference>
<dbReference type="Pfam" id="PF00072">
    <property type="entry name" value="Response_reg"/>
    <property type="match status" value="1"/>
</dbReference>
<evidence type="ECO:0000256" key="3">
    <source>
        <dbReference type="ARBA" id="ARBA00023125"/>
    </source>
</evidence>
<name>A0A398CPG6_9BACL</name>
<proteinExistence type="predicted"/>
<keyword evidence="3" id="KW-0238">DNA-binding</keyword>
<evidence type="ECO:0000259" key="7">
    <source>
        <dbReference type="PROSITE" id="PS50110"/>
    </source>
</evidence>
<feature type="region of interest" description="Disordered" evidence="6">
    <location>
        <begin position="128"/>
        <end position="151"/>
    </location>
</feature>
<evidence type="ECO:0000256" key="4">
    <source>
        <dbReference type="ARBA" id="ARBA00023163"/>
    </source>
</evidence>
<dbReference type="InterPro" id="IPR036388">
    <property type="entry name" value="WH-like_DNA-bd_sf"/>
</dbReference>
<accession>A0A398CPG6</accession>
<dbReference type="SUPFAM" id="SSF46894">
    <property type="entry name" value="C-terminal effector domain of the bipartite response regulators"/>
    <property type="match status" value="1"/>
</dbReference>
<keyword evidence="4" id="KW-0804">Transcription</keyword>
<dbReference type="Gene3D" id="1.25.40.10">
    <property type="entry name" value="Tetratricopeptide repeat domain"/>
    <property type="match status" value="1"/>
</dbReference>
<gene>
    <name evidence="8" type="ORF">D3H35_13510</name>
</gene>
<dbReference type="Proteomes" id="UP000266340">
    <property type="component" value="Unassembled WGS sequence"/>
</dbReference>
<dbReference type="GO" id="GO:0006355">
    <property type="term" value="P:regulation of DNA-templated transcription"/>
    <property type="evidence" value="ECO:0007669"/>
    <property type="project" value="InterPro"/>
</dbReference>
<dbReference type="InterPro" id="IPR016032">
    <property type="entry name" value="Sig_transdc_resp-reg_C-effctor"/>
</dbReference>
<dbReference type="InterPro" id="IPR001789">
    <property type="entry name" value="Sig_transdc_resp-reg_receiver"/>
</dbReference>
<dbReference type="InterPro" id="IPR005158">
    <property type="entry name" value="BTAD"/>
</dbReference>
<keyword evidence="2" id="KW-0805">Transcription regulation</keyword>
<organism evidence="8 9">
    <name type="scientific">Cohnella faecalis</name>
    <dbReference type="NCBI Taxonomy" id="2315694"/>
    <lineage>
        <taxon>Bacteria</taxon>
        <taxon>Bacillati</taxon>
        <taxon>Bacillota</taxon>
        <taxon>Bacilli</taxon>
        <taxon>Bacillales</taxon>
        <taxon>Paenibacillaceae</taxon>
        <taxon>Cohnella</taxon>
    </lineage>
</organism>